<proteinExistence type="predicted"/>
<dbReference type="Proteomes" id="UP000544110">
    <property type="component" value="Unassembled WGS sequence"/>
</dbReference>
<sequence length="222" mass="23644">MINFWEGIVLRNRLVTLLDLGLDESFNAAMAFVQGVLSNVNAGYTVPHLDVDFVRSRDPLTIQGAISSRCDVLHVMAHGDHSASPSFVSSDGATEVDLGVLAEGLARGLDGIAGGAVVIADGCKTGIGIWQRAIRDCLEGEITYIGTTANIGWHESTVFCSAFYGSLLRDRGRGRSAAQQGMDAAERAAKAYEVLTDRKCPFRVSTLTPSSRAKRAIRGANG</sequence>
<evidence type="ECO:0000313" key="2">
    <source>
        <dbReference type="Proteomes" id="UP000544110"/>
    </source>
</evidence>
<name>A0A7Y9ULD6_9ACTN</name>
<organism evidence="1 2">
    <name type="scientific">Nocardioides perillae</name>
    <dbReference type="NCBI Taxonomy" id="1119534"/>
    <lineage>
        <taxon>Bacteria</taxon>
        <taxon>Bacillati</taxon>
        <taxon>Actinomycetota</taxon>
        <taxon>Actinomycetes</taxon>
        <taxon>Propionibacteriales</taxon>
        <taxon>Nocardioidaceae</taxon>
        <taxon>Nocardioides</taxon>
    </lineage>
</organism>
<dbReference type="RefSeq" id="WP_246283412.1">
    <property type="nucleotide sequence ID" value="NZ_JACCAC010000001.1"/>
</dbReference>
<comment type="caution">
    <text evidence="1">The sequence shown here is derived from an EMBL/GenBank/DDBJ whole genome shotgun (WGS) entry which is preliminary data.</text>
</comment>
<evidence type="ECO:0008006" key="3">
    <source>
        <dbReference type="Google" id="ProtNLM"/>
    </source>
</evidence>
<protein>
    <recommendedName>
        <fullName evidence="3">CHAT domain-containing protein</fullName>
    </recommendedName>
</protein>
<dbReference type="EMBL" id="JACCAC010000001">
    <property type="protein sequence ID" value="NYG54957.1"/>
    <property type="molecule type" value="Genomic_DNA"/>
</dbReference>
<evidence type="ECO:0000313" key="1">
    <source>
        <dbReference type="EMBL" id="NYG54957.1"/>
    </source>
</evidence>
<dbReference type="AlphaFoldDB" id="A0A7Y9ULD6"/>
<reference evidence="1 2" key="1">
    <citation type="submission" date="2020-07" db="EMBL/GenBank/DDBJ databases">
        <title>Sequencing the genomes of 1000 actinobacteria strains.</title>
        <authorList>
            <person name="Klenk H.-P."/>
        </authorList>
    </citation>
    <scope>NUCLEOTIDE SEQUENCE [LARGE SCALE GENOMIC DNA]</scope>
    <source>
        <strain evidence="1 2">DSM 24552</strain>
    </source>
</reference>
<accession>A0A7Y9ULD6</accession>
<gene>
    <name evidence="1" type="ORF">BJ989_001261</name>
</gene>
<keyword evidence="2" id="KW-1185">Reference proteome</keyword>